<dbReference type="SMR" id="A0A482X052"/>
<dbReference type="CDD" id="cd10207">
    <property type="entry name" value="ASKHA_NBD_Arp10"/>
    <property type="match status" value="1"/>
</dbReference>
<dbReference type="InParanoid" id="A0A482X052"/>
<evidence type="ECO:0008006" key="4">
    <source>
        <dbReference type="Google" id="ProtNLM"/>
    </source>
</evidence>
<gene>
    <name evidence="2" type="ORF">LSTR_LSTR005787</name>
</gene>
<dbReference type="Pfam" id="PF00022">
    <property type="entry name" value="Actin"/>
    <property type="match status" value="2"/>
</dbReference>
<dbReference type="Gene3D" id="3.30.420.40">
    <property type="match status" value="3"/>
</dbReference>
<comment type="similarity">
    <text evidence="1">Belongs to the actin family.</text>
</comment>
<dbReference type="InterPro" id="IPR004000">
    <property type="entry name" value="Actin"/>
</dbReference>
<dbReference type="EMBL" id="QKKF02020490">
    <property type="protein sequence ID" value="RZF39159.1"/>
    <property type="molecule type" value="Genomic_DNA"/>
</dbReference>
<protein>
    <recommendedName>
        <fullName evidence="4">Actin-related protein 10</fullName>
    </recommendedName>
</protein>
<evidence type="ECO:0000313" key="2">
    <source>
        <dbReference type="EMBL" id="RZF39159.1"/>
    </source>
</evidence>
<evidence type="ECO:0000256" key="1">
    <source>
        <dbReference type="RuleBase" id="RU000487"/>
    </source>
</evidence>
<dbReference type="Gene3D" id="3.90.640.10">
    <property type="entry name" value="Actin, Chain A, domain 4"/>
    <property type="match status" value="1"/>
</dbReference>
<dbReference type="AlphaFoldDB" id="A0A482X052"/>
<accession>A0A482X052</accession>
<dbReference type="SUPFAM" id="SSF53067">
    <property type="entry name" value="Actin-like ATPase domain"/>
    <property type="match status" value="2"/>
</dbReference>
<dbReference type="SMART" id="SM00268">
    <property type="entry name" value="ACTIN"/>
    <property type="match status" value="1"/>
</dbReference>
<dbReference type="OrthoDB" id="337660at2759"/>
<reference evidence="2 3" key="1">
    <citation type="journal article" date="2017" name="Gigascience">
        <title>Genome sequence of the small brown planthopper, Laodelphax striatellus.</title>
        <authorList>
            <person name="Zhu J."/>
            <person name="Jiang F."/>
            <person name="Wang X."/>
            <person name="Yang P."/>
            <person name="Bao Y."/>
            <person name="Zhao W."/>
            <person name="Wang W."/>
            <person name="Lu H."/>
            <person name="Wang Q."/>
            <person name="Cui N."/>
            <person name="Li J."/>
            <person name="Chen X."/>
            <person name="Luo L."/>
            <person name="Yu J."/>
            <person name="Kang L."/>
            <person name="Cui F."/>
        </authorList>
    </citation>
    <scope>NUCLEOTIDE SEQUENCE [LARGE SCALE GENOMIC DNA]</scope>
    <source>
        <strain evidence="2">Lst14</strain>
    </source>
</reference>
<evidence type="ECO:0000313" key="3">
    <source>
        <dbReference type="Proteomes" id="UP000291343"/>
    </source>
</evidence>
<dbReference type="InterPro" id="IPR043129">
    <property type="entry name" value="ATPase_NBD"/>
</dbReference>
<proteinExistence type="inferred from homology"/>
<organism evidence="2 3">
    <name type="scientific">Laodelphax striatellus</name>
    <name type="common">Small brown planthopper</name>
    <name type="synonym">Delphax striatella</name>
    <dbReference type="NCBI Taxonomy" id="195883"/>
    <lineage>
        <taxon>Eukaryota</taxon>
        <taxon>Metazoa</taxon>
        <taxon>Ecdysozoa</taxon>
        <taxon>Arthropoda</taxon>
        <taxon>Hexapoda</taxon>
        <taxon>Insecta</taxon>
        <taxon>Pterygota</taxon>
        <taxon>Neoptera</taxon>
        <taxon>Paraneoptera</taxon>
        <taxon>Hemiptera</taxon>
        <taxon>Auchenorrhyncha</taxon>
        <taxon>Fulgoroidea</taxon>
        <taxon>Delphacidae</taxon>
        <taxon>Criomorphinae</taxon>
        <taxon>Laodelphax</taxon>
    </lineage>
</organism>
<comment type="caution">
    <text evidence="2">The sequence shown here is derived from an EMBL/GenBank/DDBJ whole genome shotgun (WGS) entry which is preliminary data.</text>
</comment>
<dbReference type="STRING" id="195883.A0A482X052"/>
<dbReference type="PANTHER" id="PTHR11937">
    <property type="entry name" value="ACTIN"/>
    <property type="match status" value="1"/>
</dbReference>
<dbReference type="Proteomes" id="UP000291343">
    <property type="component" value="Unassembled WGS sequence"/>
</dbReference>
<keyword evidence="3" id="KW-1185">Reference proteome</keyword>
<sequence length="316" mass="36410">MPLYEASYAEKHAVVLDLGIRYTKFGFAGEDSPRCIIPTEIADPETRQVRSIYSYKDETDLYSLLVEFIHMLHFKHLLVSPKDRRVLILESLLCPTVFRDVLAKVLFRHFEYTKIELLLNLGQYFAQDLIIRTCFVTPLERANKFADKSEDITAAPAVQYRVDGSKTITIPGHIRETCHEVFFERDSDQLSLPNMILDAIVKCNVDMRKQLAENIFLIGGSSMTPGFKYRLSQELNHLLKTPYYSNRLKINKFKFHTSRVKENYVGWLGGSLIGASDLLSVRSLTREGYLNNTTVPDWCNLIYNTKSISDSFKWTL</sequence>
<name>A0A482X052_LAOST</name>
<dbReference type="FunCoup" id="A0A482X052">
    <property type="interactions" value="965"/>
</dbReference>